<comment type="caution">
    <text evidence="9">The sequence shown here is derived from an EMBL/GenBank/DDBJ whole genome shotgun (WGS) entry which is preliminary data.</text>
</comment>
<organism evidence="9">
    <name type="scientific">marine sediment metagenome</name>
    <dbReference type="NCBI Taxonomy" id="412755"/>
    <lineage>
        <taxon>unclassified sequences</taxon>
        <taxon>metagenomes</taxon>
        <taxon>ecological metagenomes</taxon>
    </lineage>
</organism>
<name>X1UP82_9ZZZZ</name>
<sequence>AAVQGVPDYLYDAIEIDGAGTFKKFRYITLPIITPAILLTLIMNTIWSFQVFTQAYVITDGGPNNATLTSVLYLYRQAFQYFHMGYASALAWLLFVVILGITLIFFKSSSIWVFYEAEIKK</sequence>
<proteinExistence type="predicted"/>
<feature type="transmembrane region" description="Helical" evidence="7">
    <location>
        <begin position="89"/>
        <end position="115"/>
    </location>
</feature>
<accession>X1UP82</accession>
<dbReference type="InterPro" id="IPR051393">
    <property type="entry name" value="ABC_transporter_permease"/>
</dbReference>
<keyword evidence="3" id="KW-1003">Cell membrane</keyword>
<dbReference type="InterPro" id="IPR000515">
    <property type="entry name" value="MetI-like"/>
</dbReference>
<dbReference type="Gene3D" id="1.10.3720.10">
    <property type="entry name" value="MetI-like"/>
    <property type="match status" value="1"/>
</dbReference>
<evidence type="ECO:0000256" key="7">
    <source>
        <dbReference type="SAM" id="Phobius"/>
    </source>
</evidence>
<dbReference type="EMBL" id="BARW01029071">
    <property type="protein sequence ID" value="GAJ05402.1"/>
    <property type="molecule type" value="Genomic_DNA"/>
</dbReference>
<dbReference type="PANTHER" id="PTHR30193:SF1">
    <property type="entry name" value="ABC TRANSPORTER PERMEASE PROTEIN YESP-RELATED"/>
    <property type="match status" value="1"/>
</dbReference>
<comment type="subcellular location">
    <subcellularLocation>
        <location evidence="1">Cell membrane</location>
        <topology evidence="1">Multi-pass membrane protein</topology>
    </subcellularLocation>
</comment>
<keyword evidence="2" id="KW-0813">Transport</keyword>
<evidence type="ECO:0000256" key="6">
    <source>
        <dbReference type="ARBA" id="ARBA00023136"/>
    </source>
</evidence>
<dbReference type="GO" id="GO:0055085">
    <property type="term" value="P:transmembrane transport"/>
    <property type="evidence" value="ECO:0007669"/>
    <property type="project" value="InterPro"/>
</dbReference>
<gene>
    <name evidence="9" type="ORF">S12H4_46788</name>
</gene>
<dbReference type="Pfam" id="PF00528">
    <property type="entry name" value="BPD_transp_1"/>
    <property type="match status" value="1"/>
</dbReference>
<dbReference type="PANTHER" id="PTHR30193">
    <property type="entry name" value="ABC TRANSPORTER PERMEASE PROTEIN"/>
    <property type="match status" value="1"/>
</dbReference>
<reference evidence="9" key="1">
    <citation type="journal article" date="2014" name="Front. Microbiol.">
        <title>High frequency of phylogenetically diverse reductive dehalogenase-homologous genes in deep subseafloor sedimentary metagenomes.</title>
        <authorList>
            <person name="Kawai M."/>
            <person name="Futagami T."/>
            <person name="Toyoda A."/>
            <person name="Takaki Y."/>
            <person name="Nishi S."/>
            <person name="Hori S."/>
            <person name="Arai W."/>
            <person name="Tsubouchi T."/>
            <person name="Morono Y."/>
            <person name="Uchiyama I."/>
            <person name="Ito T."/>
            <person name="Fujiyama A."/>
            <person name="Inagaki F."/>
            <person name="Takami H."/>
        </authorList>
    </citation>
    <scope>NUCLEOTIDE SEQUENCE</scope>
    <source>
        <strain evidence="9">Expedition CK06-06</strain>
    </source>
</reference>
<feature type="domain" description="ABC transmembrane type-1" evidence="8">
    <location>
        <begin position="1"/>
        <end position="105"/>
    </location>
</feature>
<dbReference type="AlphaFoldDB" id="X1UP82"/>
<evidence type="ECO:0000313" key="9">
    <source>
        <dbReference type="EMBL" id="GAJ05402.1"/>
    </source>
</evidence>
<feature type="transmembrane region" description="Helical" evidence="7">
    <location>
        <begin position="27"/>
        <end position="47"/>
    </location>
</feature>
<evidence type="ECO:0000259" key="8">
    <source>
        <dbReference type="PROSITE" id="PS50928"/>
    </source>
</evidence>
<dbReference type="PROSITE" id="PS50928">
    <property type="entry name" value="ABC_TM1"/>
    <property type="match status" value="1"/>
</dbReference>
<dbReference type="SUPFAM" id="SSF161098">
    <property type="entry name" value="MetI-like"/>
    <property type="match status" value="1"/>
</dbReference>
<keyword evidence="4 7" id="KW-0812">Transmembrane</keyword>
<evidence type="ECO:0000256" key="4">
    <source>
        <dbReference type="ARBA" id="ARBA00022692"/>
    </source>
</evidence>
<evidence type="ECO:0000256" key="3">
    <source>
        <dbReference type="ARBA" id="ARBA00022475"/>
    </source>
</evidence>
<dbReference type="CDD" id="cd06261">
    <property type="entry name" value="TM_PBP2"/>
    <property type="match status" value="1"/>
</dbReference>
<evidence type="ECO:0000256" key="2">
    <source>
        <dbReference type="ARBA" id="ARBA00022448"/>
    </source>
</evidence>
<keyword evidence="5 7" id="KW-1133">Transmembrane helix</keyword>
<protein>
    <recommendedName>
        <fullName evidence="8">ABC transmembrane type-1 domain-containing protein</fullName>
    </recommendedName>
</protein>
<dbReference type="InterPro" id="IPR035906">
    <property type="entry name" value="MetI-like_sf"/>
</dbReference>
<evidence type="ECO:0000256" key="5">
    <source>
        <dbReference type="ARBA" id="ARBA00022989"/>
    </source>
</evidence>
<feature type="non-terminal residue" evidence="9">
    <location>
        <position position="1"/>
    </location>
</feature>
<keyword evidence="6 7" id="KW-0472">Membrane</keyword>
<dbReference type="GO" id="GO:0005886">
    <property type="term" value="C:plasma membrane"/>
    <property type="evidence" value="ECO:0007669"/>
    <property type="project" value="UniProtKB-SubCell"/>
</dbReference>
<evidence type="ECO:0000256" key="1">
    <source>
        <dbReference type="ARBA" id="ARBA00004651"/>
    </source>
</evidence>